<evidence type="ECO:0000313" key="5">
    <source>
        <dbReference type="Proteomes" id="UP000315369"/>
    </source>
</evidence>
<dbReference type="PANTHER" id="PTHR47245">
    <property type="entry name" value="PEPTIDYLPROLYL ISOMERASE"/>
    <property type="match status" value="1"/>
</dbReference>
<gene>
    <name evidence="4" type="ORF">FJV41_11780</name>
</gene>
<dbReference type="InterPro" id="IPR046357">
    <property type="entry name" value="PPIase_dom_sf"/>
</dbReference>
<dbReference type="InterPro" id="IPR023058">
    <property type="entry name" value="PPIase_PpiC_CS"/>
</dbReference>
<sequence length="304" mass="32708">MTSPSRDRTASISSMSIHRALAVGVLVLAVQATACRDPEVVARVGHTDLRNEDLQDFTSRRASGAGEMSAQLDALIARVRLAEHATGLGLPARPDIRARLAAAQREVLAQAALEEALRGATDETALRERYAVTRDTLARRQVQVRHILVRLSPGADDAERRRARDRASLLHARITGGESFEAVARDASQDEASSQHGGSLGIVREGQVHPSFFEAVAALGKDELSKPFETPFGVHVAQALAPVESVVPSFDEIRGVLAAQARREAEARLSKELEERIKVTRFPEAMGSQGKPAPDAAVKRGDEG</sequence>
<dbReference type="Gene3D" id="3.10.50.40">
    <property type="match status" value="1"/>
</dbReference>
<evidence type="ECO:0000313" key="4">
    <source>
        <dbReference type="EMBL" id="TQF15751.1"/>
    </source>
</evidence>
<comment type="caution">
    <text evidence="4">The sequence shown here is derived from an EMBL/GenBank/DDBJ whole genome shotgun (WGS) entry which is preliminary data.</text>
</comment>
<dbReference type="PROSITE" id="PS01096">
    <property type="entry name" value="PPIC_PPIASE_1"/>
    <property type="match status" value="1"/>
</dbReference>
<dbReference type="InterPro" id="IPR050245">
    <property type="entry name" value="PrsA_foldase"/>
</dbReference>
<dbReference type="AlphaFoldDB" id="A0A540X3A6"/>
<dbReference type="GO" id="GO:0003755">
    <property type="term" value="F:peptidyl-prolyl cis-trans isomerase activity"/>
    <property type="evidence" value="ECO:0007669"/>
    <property type="project" value="UniProtKB-KW"/>
</dbReference>
<feature type="region of interest" description="Disordered" evidence="2">
    <location>
        <begin position="281"/>
        <end position="304"/>
    </location>
</feature>
<dbReference type="EMBL" id="VIFM01000036">
    <property type="protein sequence ID" value="TQF15751.1"/>
    <property type="molecule type" value="Genomic_DNA"/>
</dbReference>
<dbReference type="Pfam" id="PF00639">
    <property type="entry name" value="Rotamase"/>
    <property type="match status" value="1"/>
</dbReference>
<proteinExistence type="predicted"/>
<keyword evidence="1" id="KW-0413">Isomerase</keyword>
<keyword evidence="5" id="KW-1185">Reference proteome</keyword>
<keyword evidence="1" id="KW-0697">Rotamase</keyword>
<name>A0A540X3A6_9BACT</name>
<accession>A0A540X3A6</accession>
<evidence type="ECO:0000256" key="2">
    <source>
        <dbReference type="SAM" id="MobiDB-lite"/>
    </source>
</evidence>
<dbReference type="SUPFAM" id="SSF54534">
    <property type="entry name" value="FKBP-like"/>
    <property type="match status" value="1"/>
</dbReference>
<evidence type="ECO:0000256" key="1">
    <source>
        <dbReference type="PROSITE-ProRule" id="PRU00278"/>
    </source>
</evidence>
<reference evidence="4 5" key="1">
    <citation type="submission" date="2019-06" db="EMBL/GenBank/DDBJ databases">
        <authorList>
            <person name="Livingstone P."/>
            <person name="Whitworth D."/>
        </authorList>
    </citation>
    <scope>NUCLEOTIDE SEQUENCE [LARGE SCALE GENOMIC DNA]</scope>
    <source>
        <strain evidence="4 5">AM401</strain>
    </source>
</reference>
<dbReference type="Proteomes" id="UP000315369">
    <property type="component" value="Unassembled WGS sequence"/>
</dbReference>
<dbReference type="InterPro" id="IPR000297">
    <property type="entry name" value="PPIase_PpiC"/>
</dbReference>
<dbReference type="PROSITE" id="PS50198">
    <property type="entry name" value="PPIC_PPIASE_2"/>
    <property type="match status" value="1"/>
</dbReference>
<protein>
    <recommendedName>
        <fullName evidence="3">PpiC domain-containing protein</fullName>
    </recommendedName>
</protein>
<feature type="domain" description="PpiC" evidence="3">
    <location>
        <begin position="139"/>
        <end position="241"/>
    </location>
</feature>
<evidence type="ECO:0000259" key="3">
    <source>
        <dbReference type="PROSITE" id="PS50198"/>
    </source>
</evidence>
<organism evidence="4 5">
    <name type="scientific">Myxococcus llanfairpwllgwyngyllgogerychwyrndrobwllllantysiliogogogochensis</name>
    <dbReference type="NCBI Taxonomy" id="2590453"/>
    <lineage>
        <taxon>Bacteria</taxon>
        <taxon>Pseudomonadati</taxon>
        <taxon>Myxococcota</taxon>
        <taxon>Myxococcia</taxon>
        <taxon>Myxococcales</taxon>
        <taxon>Cystobacterineae</taxon>
        <taxon>Myxococcaceae</taxon>
        <taxon>Myxococcus</taxon>
    </lineage>
</organism>
<dbReference type="OrthoDB" id="5502873at2"/>
<dbReference type="PANTHER" id="PTHR47245:SF2">
    <property type="entry name" value="PEPTIDYL-PROLYL CIS-TRANS ISOMERASE HP_0175-RELATED"/>
    <property type="match status" value="1"/>
</dbReference>